<dbReference type="GO" id="GO:0005524">
    <property type="term" value="F:ATP binding"/>
    <property type="evidence" value="ECO:0007669"/>
    <property type="project" value="InterPro"/>
</dbReference>
<dbReference type="AlphaFoldDB" id="A0A3S0ZKA1"/>
<dbReference type="Gene3D" id="1.10.8.60">
    <property type="match status" value="1"/>
</dbReference>
<dbReference type="PANTHER" id="PTHR23077:SF117">
    <property type="entry name" value="AAA+ ATPASE DOMAIN-CONTAINING PROTEIN"/>
    <property type="match status" value="1"/>
</dbReference>
<name>A0A3S0ZKA1_CHLFR</name>
<dbReference type="InterPro" id="IPR003593">
    <property type="entry name" value="AAA+_ATPase"/>
</dbReference>
<evidence type="ECO:0000313" key="2">
    <source>
        <dbReference type="EMBL" id="RUR74463.1"/>
    </source>
</evidence>
<dbReference type="SMART" id="SM00382">
    <property type="entry name" value="AAA"/>
    <property type="match status" value="1"/>
</dbReference>
<dbReference type="InterPro" id="IPR054472">
    <property type="entry name" value="WHD"/>
</dbReference>
<accession>A0A3S0ZKA1</accession>
<proteinExistence type="predicted"/>
<dbReference type="SUPFAM" id="SSF52540">
    <property type="entry name" value="P-loop containing nucleoside triphosphate hydrolases"/>
    <property type="match status" value="2"/>
</dbReference>
<keyword evidence="3" id="KW-1185">Reference proteome</keyword>
<feature type="domain" description="AAA+ ATPase" evidence="1">
    <location>
        <begin position="503"/>
        <end position="635"/>
    </location>
</feature>
<dbReference type="Proteomes" id="UP000268857">
    <property type="component" value="Unassembled WGS sequence"/>
</dbReference>
<protein>
    <submittedName>
        <fullName evidence="2">ATPase AAA</fullName>
    </submittedName>
</protein>
<organism evidence="2 3">
    <name type="scientific">Chlorogloeopsis fritschii PCC 6912</name>
    <dbReference type="NCBI Taxonomy" id="211165"/>
    <lineage>
        <taxon>Bacteria</taxon>
        <taxon>Bacillati</taxon>
        <taxon>Cyanobacteriota</taxon>
        <taxon>Cyanophyceae</taxon>
        <taxon>Nostocales</taxon>
        <taxon>Chlorogloeopsidaceae</taxon>
        <taxon>Chlorogloeopsis</taxon>
    </lineage>
</organism>
<dbReference type="Pfam" id="PF00004">
    <property type="entry name" value="AAA"/>
    <property type="match status" value="1"/>
</dbReference>
<dbReference type="RefSeq" id="WP_016878257.1">
    <property type="nucleotide sequence ID" value="NZ_AJLN01000120.1"/>
</dbReference>
<dbReference type="EMBL" id="RSCJ01000029">
    <property type="protein sequence ID" value="RUR74463.1"/>
    <property type="molecule type" value="Genomic_DNA"/>
</dbReference>
<dbReference type="InterPro" id="IPR003959">
    <property type="entry name" value="ATPase_AAA_core"/>
</dbReference>
<dbReference type="OrthoDB" id="9806903at2"/>
<reference evidence="2 3" key="1">
    <citation type="journal article" date="2019" name="Genome Biol. Evol.">
        <title>Day and night: Metabolic profiles and evolutionary relationships of six axenic non-marine cyanobacteria.</title>
        <authorList>
            <person name="Will S.E."/>
            <person name="Henke P."/>
            <person name="Boedeker C."/>
            <person name="Huang S."/>
            <person name="Brinkmann H."/>
            <person name="Rohde M."/>
            <person name="Jarek M."/>
            <person name="Friedl T."/>
            <person name="Seufert S."/>
            <person name="Schumacher M."/>
            <person name="Overmann J."/>
            <person name="Neumann-Schaal M."/>
            <person name="Petersen J."/>
        </authorList>
    </citation>
    <scope>NUCLEOTIDE SEQUENCE [LARGE SCALE GENOMIC DNA]</scope>
    <source>
        <strain evidence="2 3">PCC 6912</strain>
    </source>
</reference>
<dbReference type="STRING" id="211165.GCA_000317285_05463"/>
<dbReference type="Pfam" id="PF22977">
    <property type="entry name" value="WHD"/>
    <property type="match status" value="1"/>
</dbReference>
<evidence type="ECO:0000313" key="3">
    <source>
        <dbReference type="Proteomes" id="UP000268857"/>
    </source>
</evidence>
<dbReference type="Gene3D" id="3.40.50.300">
    <property type="entry name" value="P-loop containing nucleotide triphosphate hydrolases"/>
    <property type="match status" value="1"/>
</dbReference>
<dbReference type="CDD" id="cd19481">
    <property type="entry name" value="RecA-like_protease"/>
    <property type="match status" value="1"/>
</dbReference>
<gene>
    <name evidence="2" type="ORF">PCC6912_52380</name>
</gene>
<dbReference type="InterPro" id="IPR027417">
    <property type="entry name" value="P-loop_NTPase"/>
</dbReference>
<dbReference type="PANTHER" id="PTHR23077">
    <property type="entry name" value="AAA-FAMILY ATPASE"/>
    <property type="match status" value="1"/>
</dbReference>
<dbReference type="InterPro" id="IPR050168">
    <property type="entry name" value="AAA_ATPase_domain"/>
</dbReference>
<dbReference type="GO" id="GO:0016887">
    <property type="term" value="F:ATP hydrolysis activity"/>
    <property type="evidence" value="ECO:0007669"/>
    <property type="project" value="InterPro"/>
</dbReference>
<comment type="caution">
    <text evidence="2">The sequence shown here is derived from an EMBL/GenBank/DDBJ whole genome shotgun (WGS) entry which is preliminary data.</text>
</comment>
<evidence type="ECO:0000259" key="1">
    <source>
        <dbReference type="SMART" id="SM00382"/>
    </source>
</evidence>
<sequence length="724" mass="81545">MVIRLVPEASNLSLGDLLYALRRLDLLIAQAVATAPTVYGVEAATDAYRGLYISREEVERLLDREPGIPTLQVGEKALKQVSLKSISNSSRLGWLKDTFSLSEFDIDLIFIALAPEVDLRYERLYAYLQDDVTRKRPSVDLALNLLCSSAEAKLLHRAHFVSNAPLIRHRLIHLIPDTNQSQPPLLAHYLKLDEQIVRLLLEQEGLDLRLLPYCQMVKPSVSLDELPLNTTIKQALRSLTLQSWQTQQPLRLYFQGTDDIYQNLTAQALASEVGAKLVSANMTQLVAIKEDFEQIVLLLVREACLQRAILYLQGMDALCSDEKIFSYQNLLDELSHYAGIVVLAGTQPWISSGQDPNGVIAVPFTIPNFSERLACWQTHLHQADILLPEVALNTLADRFRLMPGQIAAAVVDASNRSRWRTAISNSDASKSSMLLGDLFSAARSQSGHDLAGLAHKIEPLYTWDDIILSDDARTQLQEMYQWVVHRHQVLQEWGFGRKLAYDRGVSALFAGPSGTGKTMSAEIIAKALGLDLYKINLSSVVSKYIGETEKNLERIFTAAENANAILFFDEADALFGKRSEVRDAHDRYANIEIAYLLQRMEQYEGITILATNLRQNIDDAFMRRLQFIIEFPFPDEERRRQIWEILIPKEAPQDEGIDYEFLARQFRFSGGNIKNIVLKAAFLAAAEGGCITMKYLVRATWRESQKIGQAIGKNDFGKYAEMLP</sequence>